<sequence length="88" mass="9675">DDFSFTHNTTAFSGGLRYNPTISTSFLLNCGSLDSLKVSVRWGVISRAFQIFATVDLPIPQALAMVRTLQRASPFGEVELNTISSMEM</sequence>
<keyword evidence="2" id="KW-1185">Reference proteome</keyword>
<dbReference type="EMBL" id="QEEZ01000057">
    <property type="protein sequence ID" value="PWC00698.1"/>
    <property type="molecule type" value="Genomic_DNA"/>
</dbReference>
<comment type="caution">
    <text evidence="1">The sequence shown here is derived from an EMBL/GenBank/DDBJ whole genome shotgun (WGS) entry which is preliminary data.</text>
</comment>
<organism evidence="1 2">
    <name type="scientific">Corynebacterium yudongzhengii</name>
    <dbReference type="NCBI Taxonomy" id="2080740"/>
    <lineage>
        <taxon>Bacteria</taxon>
        <taxon>Bacillati</taxon>
        <taxon>Actinomycetota</taxon>
        <taxon>Actinomycetes</taxon>
        <taxon>Mycobacteriales</taxon>
        <taxon>Corynebacteriaceae</taxon>
        <taxon>Corynebacterium</taxon>
    </lineage>
</organism>
<feature type="non-terminal residue" evidence="1">
    <location>
        <position position="1"/>
    </location>
</feature>
<reference evidence="2" key="1">
    <citation type="submission" date="2018-04" db="EMBL/GenBank/DDBJ databases">
        <authorList>
            <person name="Liu S."/>
            <person name="Wang Z."/>
            <person name="Li J."/>
        </authorList>
    </citation>
    <scope>NUCLEOTIDE SEQUENCE [LARGE SCALE GENOMIC DNA]</scope>
    <source>
        <strain evidence="2">2189</strain>
    </source>
</reference>
<protein>
    <submittedName>
        <fullName evidence="1">Uncharacterized protein</fullName>
    </submittedName>
</protein>
<name>A0A2U1T476_9CORY</name>
<gene>
    <name evidence="1" type="ORF">DF222_11475</name>
</gene>
<dbReference type="Proteomes" id="UP000244989">
    <property type="component" value="Unassembled WGS sequence"/>
</dbReference>
<dbReference type="AlphaFoldDB" id="A0A2U1T476"/>
<evidence type="ECO:0000313" key="1">
    <source>
        <dbReference type="EMBL" id="PWC00698.1"/>
    </source>
</evidence>
<evidence type="ECO:0000313" key="2">
    <source>
        <dbReference type="Proteomes" id="UP000244989"/>
    </source>
</evidence>
<proteinExistence type="predicted"/>
<accession>A0A2U1T476</accession>